<keyword evidence="2" id="KW-1185">Reference proteome</keyword>
<organism evidence="1 2">
    <name type="scientific">Exilibacterium tricleocarpae</name>
    <dbReference type="NCBI Taxonomy" id="2591008"/>
    <lineage>
        <taxon>Bacteria</taxon>
        <taxon>Pseudomonadati</taxon>
        <taxon>Pseudomonadota</taxon>
        <taxon>Gammaproteobacteria</taxon>
        <taxon>Cellvibrionales</taxon>
        <taxon>Cellvibrionaceae</taxon>
        <taxon>Exilibacterium</taxon>
    </lineage>
</organism>
<proteinExistence type="predicted"/>
<name>A0A545TLD6_9GAMM</name>
<dbReference type="OrthoDB" id="5458416at2"/>
<reference evidence="1 2" key="1">
    <citation type="submission" date="2019-06" db="EMBL/GenBank/DDBJ databases">
        <title>Whole genome sequence for Cellvibrionaceae sp. R142.</title>
        <authorList>
            <person name="Wang G."/>
        </authorList>
    </citation>
    <scope>NUCLEOTIDE SEQUENCE [LARGE SCALE GENOMIC DNA]</scope>
    <source>
        <strain evidence="1 2">R142</strain>
    </source>
</reference>
<evidence type="ECO:0000313" key="2">
    <source>
        <dbReference type="Proteomes" id="UP000319732"/>
    </source>
</evidence>
<dbReference type="RefSeq" id="WP_142904821.1">
    <property type="nucleotide sequence ID" value="NZ_ML660094.1"/>
</dbReference>
<dbReference type="Proteomes" id="UP000319732">
    <property type="component" value="Unassembled WGS sequence"/>
</dbReference>
<evidence type="ECO:0000313" key="1">
    <source>
        <dbReference type="EMBL" id="TQV78042.1"/>
    </source>
</evidence>
<comment type="caution">
    <text evidence="1">The sequence shown here is derived from an EMBL/GenBank/DDBJ whole genome shotgun (WGS) entry which is preliminary data.</text>
</comment>
<sequence>MKKPDTSKSDEIVERFLERNTPFKRKEQVFEKHFNASPKQVFKQLCPAREADWINGWTVDLIYTTTGYAEPLCVFQTPASNILGSGLWILTKLEPNKVLEGVIFQTENGIIEYLKIELIEMGNNACKGIWTIILTATNENGNSVIASISDEEPDFLRELAYFLEHGKLMEKKSA</sequence>
<accession>A0A545TLD6</accession>
<dbReference type="AlphaFoldDB" id="A0A545TLD6"/>
<dbReference type="EMBL" id="VHSG01000013">
    <property type="protein sequence ID" value="TQV78042.1"/>
    <property type="molecule type" value="Genomic_DNA"/>
</dbReference>
<gene>
    <name evidence="1" type="ORF">FKG94_13240</name>
</gene>
<protein>
    <submittedName>
        <fullName evidence="1">Uncharacterized protein</fullName>
    </submittedName>
</protein>